<proteinExistence type="predicted"/>
<dbReference type="RefSeq" id="WP_342830281.1">
    <property type="nucleotide sequence ID" value="NZ_JBANDC010000011.1"/>
</dbReference>
<organism evidence="3 4">
    <name type="scientific">Collimonas rhizosphaerae</name>
    <dbReference type="NCBI Taxonomy" id="3126357"/>
    <lineage>
        <taxon>Bacteria</taxon>
        <taxon>Pseudomonadati</taxon>
        <taxon>Pseudomonadota</taxon>
        <taxon>Betaproteobacteria</taxon>
        <taxon>Burkholderiales</taxon>
        <taxon>Oxalobacteraceae</taxon>
        <taxon>Collimonas</taxon>
    </lineage>
</organism>
<feature type="chain" id="PRO_5046474132" evidence="2">
    <location>
        <begin position="21"/>
        <end position="348"/>
    </location>
</feature>
<dbReference type="CDD" id="cd13589">
    <property type="entry name" value="PBP2_polyamine_RpCGA009"/>
    <property type="match status" value="1"/>
</dbReference>
<dbReference type="PANTHER" id="PTHR30006:SF2">
    <property type="entry name" value="ABC TRANSPORTER SUBSTRATE-BINDING PROTEIN"/>
    <property type="match status" value="1"/>
</dbReference>
<accession>A0ABU9PYA3</accession>
<dbReference type="InterPro" id="IPR006059">
    <property type="entry name" value="SBP"/>
</dbReference>
<name>A0ABU9PYA3_9BURK</name>
<feature type="signal peptide" evidence="2">
    <location>
        <begin position="1"/>
        <end position="20"/>
    </location>
</feature>
<sequence>MKFKQILLATGFISALGVAAASSAETRTLYVGMNGGSMEKNYTSYIFPEFEKANNVKIVVVPGTSADIMAKISAQKDKPQMHLVFLDDGVMYRAVGMGLCQKLKDAPVFKEIYPFARMANDQAVGIELGTVGIGYNKKMFDEKGWAAPTSWMDFADPKYKGKVVFQSIQSSTFGLHSFLMFNRLVGGTDKNVEPGFQKWGSTVGPNVLEYLSSSAKISEMVQTGETAIFPLTPTAIANLKAKGIPAEFATPKEGAVMLMVGACALKNNSEPELSQKLAEYLLSAGAQAKAVEYANVIPINKNVKIPESVQAKIGNVDKLMKNINTVDWDAINKDRAAWNDRWSRMIER</sequence>
<dbReference type="EMBL" id="JBANDC010000011">
    <property type="protein sequence ID" value="MEM4988989.1"/>
    <property type="molecule type" value="Genomic_DNA"/>
</dbReference>
<dbReference type="Gene3D" id="3.40.190.10">
    <property type="entry name" value="Periplasmic binding protein-like II"/>
    <property type="match status" value="2"/>
</dbReference>
<evidence type="ECO:0000313" key="3">
    <source>
        <dbReference type="EMBL" id="MEM4988989.1"/>
    </source>
</evidence>
<reference evidence="3 4" key="1">
    <citation type="submission" date="2024-02" db="EMBL/GenBank/DDBJ databases">
        <title>Draft genome sequence of Collimonas sp. strain H4R21, an effective mineral-weathering bacterial strain isolated from the beech rhizosphere.</title>
        <authorList>
            <person name="Morin E."/>
            <person name="Uroz S."/>
            <person name="Leveau J.H.J."/>
            <person name="Kumar R."/>
            <person name="Rey M.W."/>
            <person name="Pham J."/>
        </authorList>
    </citation>
    <scope>NUCLEOTIDE SEQUENCE [LARGE SCALE GENOMIC DNA]</scope>
    <source>
        <strain evidence="3 4">H4R21</strain>
    </source>
</reference>
<gene>
    <name evidence="3" type="ORF">V8G57_16465</name>
</gene>
<dbReference type="Proteomes" id="UP001495910">
    <property type="component" value="Unassembled WGS sequence"/>
</dbReference>
<comment type="caution">
    <text evidence="3">The sequence shown here is derived from an EMBL/GenBank/DDBJ whole genome shotgun (WGS) entry which is preliminary data.</text>
</comment>
<evidence type="ECO:0000256" key="2">
    <source>
        <dbReference type="SAM" id="SignalP"/>
    </source>
</evidence>
<evidence type="ECO:0000256" key="1">
    <source>
        <dbReference type="ARBA" id="ARBA00022729"/>
    </source>
</evidence>
<protein>
    <submittedName>
        <fullName evidence="3">ABC transporter substrate-binding protein</fullName>
    </submittedName>
</protein>
<evidence type="ECO:0000313" key="4">
    <source>
        <dbReference type="Proteomes" id="UP001495910"/>
    </source>
</evidence>
<dbReference type="SUPFAM" id="SSF53850">
    <property type="entry name" value="Periplasmic binding protein-like II"/>
    <property type="match status" value="1"/>
</dbReference>
<keyword evidence="1 2" id="KW-0732">Signal</keyword>
<dbReference type="Pfam" id="PF13416">
    <property type="entry name" value="SBP_bac_8"/>
    <property type="match status" value="1"/>
</dbReference>
<keyword evidence="4" id="KW-1185">Reference proteome</keyword>
<dbReference type="PANTHER" id="PTHR30006">
    <property type="entry name" value="THIAMINE-BINDING PERIPLASMIC PROTEIN-RELATED"/>
    <property type="match status" value="1"/>
</dbReference>